<protein>
    <submittedName>
        <fullName evidence="1">Uncharacterized protein</fullName>
    </submittedName>
</protein>
<dbReference type="Proteomes" id="UP000198992">
    <property type="component" value="Unassembled WGS sequence"/>
</dbReference>
<evidence type="ECO:0000313" key="1">
    <source>
        <dbReference type="EMBL" id="SEB97927.1"/>
    </source>
</evidence>
<dbReference type="RefSeq" id="WP_092114288.1">
    <property type="nucleotide sequence ID" value="NZ_FNTH01000001.1"/>
</dbReference>
<reference evidence="1 2" key="1">
    <citation type="submission" date="2016-10" db="EMBL/GenBank/DDBJ databases">
        <authorList>
            <person name="de Groot N.N."/>
        </authorList>
    </citation>
    <scope>NUCLEOTIDE SEQUENCE [LARGE SCALE GENOMIC DNA]</scope>
    <source>
        <strain evidence="1 2">MT12</strain>
    </source>
</reference>
<sequence>MSTITIWTCTTEGDNCGTETTVHATQSEAAEYVRTSLRDILKRTPERLAAVEAATADNISELWEDAVDGPCIIEEQTVTLPPLAVATHETRHGDETRLYPNSDTARAWRREIAAENWAARMDEDKPADPDELAEAYFERVGEMRGDFFRVEELEIVGGTVPVAPAQDWRQIARDLAGALDACTHQIDQMRGMFSDEDGTIAEAVSDADEAAEAYRRAAAGLPAAPAAQFIGQDDRACSEGWGLFENSDTGTLEIQADAESSIFVRDGVSRDDEAEAFVKAKAAEGSEYHALALLRVGTAQ</sequence>
<proteinExistence type="predicted"/>
<accession>A0A1H4NRS9</accession>
<dbReference type="AlphaFoldDB" id="A0A1H4NRS9"/>
<evidence type="ECO:0000313" key="2">
    <source>
        <dbReference type="Proteomes" id="UP000198992"/>
    </source>
</evidence>
<organism evidence="1 2">
    <name type="scientific">Bradyrhizobium erythrophlei</name>
    <dbReference type="NCBI Taxonomy" id="1437360"/>
    <lineage>
        <taxon>Bacteria</taxon>
        <taxon>Pseudomonadati</taxon>
        <taxon>Pseudomonadota</taxon>
        <taxon>Alphaproteobacteria</taxon>
        <taxon>Hyphomicrobiales</taxon>
        <taxon>Nitrobacteraceae</taxon>
        <taxon>Bradyrhizobium</taxon>
    </lineage>
</organism>
<gene>
    <name evidence="1" type="ORF">SAMN05444164_0711</name>
</gene>
<name>A0A1H4NRS9_9BRAD</name>
<dbReference type="OrthoDB" id="7778344at2"/>
<dbReference type="EMBL" id="FNTH01000001">
    <property type="protein sequence ID" value="SEB97927.1"/>
    <property type="molecule type" value="Genomic_DNA"/>
</dbReference>